<accession>A0A1X1L0A4</accession>
<feature type="domain" description="Replication initiation protein-like C-terminal" evidence="1">
    <location>
        <begin position="204"/>
        <end position="336"/>
    </location>
</feature>
<comment type="caution">
    <text evidence="2">The sequence shown here is derived from an EMBL/GenBank/DDBJ whole genome shotgun (WGS) entry which is preliminary data.</text>
</comment>
<dbReference type="InterPro" id="IPR003491">
    <property type="entry name" value="REP-like_C"/>
</dbReference>
<dbReference type="Pfam" id="PF02486">
    <property type="entry name" value="Rep_trans"/>
    <property type="match status" value="1"/>
</dbReference>
<gene>
    <name evidence="2" type="ORF">B7693_00110</name>
</gene>
<dbReference type="EMBL" id="NCVM01000014">
    <property type="protein sequence ID" value="ORP05127.1"/>
    <property type="molecule type" value="Genomic_DNA"/>
</dbReference>
<protein>
    <recommendedName>
        <fullName evidence="1">Replication initiation protein-like C-terminal domain-containing protein</fullName>
    </recommendedName>
</protein>
<dbReference type="AlphaFoldDB" id="A0A1X1L0A4"/>
<organism evidence="2 3">
    <name type="scientific">Streptococcus mitis</name>
    <dbReference type="NCBI Taxonomy" id="28037"/>
    <lineage>
        <taxon>Bacteria</taxon>
        <taxon>Bacillati</taxon>
        <taxon>Bacillota</taxon>
        <taxon>Bacilli</taxon>
        <taxon>Lactobacillales</taxon>
        <taxon>Streptococcaceae</taxon>
        <taxon>Streptococcus</taxon>
        <taxon>Streptococcus mitis group</taxon>
    </lineage>
</organism>
<evidence type="ECO:0000313" key="2">
    <source>
        <dbReference type="EMBL" id="ORP05127.1"/>
    </source>
</evidence>
<evidence type="ECO:0000259" key="1">
    <source>
        <dbReference type="Pfam" id="PF02486"/>
    </source>
</evidence>
<sequence>MSREILKISPDEVVEKREFGERKNVINSLQNLAGPSNSRLNTQNFALPFKMNWSIDRITIVGFLKRFNFDHTIFTEDGEVIYTKGEDFTLAQAMPILARENGAIEKGRGWSLVDKYGENVAYVEVLVFKDKETDREKGRIDFNPNKIQHFLKIDLKDFIKMMFEKPHFSRADVACDIVGLPDEYISQYRLVDGVSFRPYYGQSGQLETAYWGARSSERQVRLYNKFVEQTKKKEVIPEDVKSWWRLELQLRRSRADEWVGVVYDTLGSFYSPEHLNLDLSATEKIMLTGLHANHNLWSELNKDTKRKYRKLAKEVAKEDELTNHLKSSFSSSIEQLDKELNSWLIGMNVVFEKEEIKEL</sequence>
<proteinExistence type="predicted"/>
<evidence type="ECO:0000313" key="3">
    <source>
        <dbReference type="Proteomes" id="UP000193388"/>
    </source>
</evidence>
<name>A0A1X1L0A4_STRMT</name>
<reference evidence="2 3" key="1">
    <citation type="journal article" date="2016" name="Eur. J. Clin. Microbiol. Infect. Dis.">
        <title>Whole genome sequencing as a tool for phylogenetic analysis of clinical strains of Mitis group streptococci.</title>
        <authorList>
            <person name="Rasmussen L.H."/>
            <person name="Dargis R."/>
            <person name="Hojholt K."/>
            <person name="Christensen J.J."/>
            <person name="Skovgaard O."/>
            <person name="Justesen U.S."/>
            <person name="Rosenvinge F.S."/>
            <person name="Moser C."/>
            <person name="Lukjancenko O."/>
            <person name="Rasmussen S."/>
            <person name="Nielsen X.C."/>
        </authorList>
    </citation>
    <scope>NUCLEOTIDE SEQUENCE [LARGE SCALE GENOMIC DNA]</scope>
    <source>
        <strain evidence="2 3">B_5756_13</strain>
    </source>
</reference>
<dbReference type="Proteomes" id="UP000193388">
    <property type="component" value="Unassembled WGS sequence"/>
</dbReference>